<comment type="subunit">
    <text evidence="6">LSm subunits form a heteromer with a donut shape.</text>
</comment>
<dbReference type="GO" id="GO:1990904">
    <property type="term" value="C:ribonucleoprotein complex"/>
    <property type="evidence" value="ECO:0007669"/>
    <property type="project" value="UniProtKB-KW"/>
</dbReference>
<dbReference type="PANTHER" id="PTHR15588">
    <property type="entry name" value="LSM1"/>
    <property type="match status" value="1"/>
</dbReference>
<dbReference type="Proteomes" id="UP000271098">
    <property type="component" value="Unassembled WGS sequence"/>
</dbReference>
<evidence type="ECO:0000256" key="3">
    <source>
        <dbReference type="ARBA" id="ARBA00022664"/>
    </source>
</evidence>
<name>A0A183D4R0_9BILA</name>
<gene>
    <name evidence="6" type="primary">LSM1</name>
    <name evidence="8" type="ORF">GPUH_LOCUS3697</name>
</gene>
<evidence type="ECO:0000256" key="4">
    <source>
        <dbReference type="ARBA" id="ARBA00022884"/>
    </source>
</evidence>
<dbReference type="Gene3D" id="2.30.30.100">
    <property type="match status" value="1"/>
</dbReference>
<keyword evidence="3 6" id="KW-0507">mRNA processing</keyword>
<evidence type="ECO:0000313" key="10">
    <source>
        <dbReference type="WBParaSite" id="GPUH_0000370801-mRNA-1"/>
    </source>
</evidence>
<dbReference type="GO" id="GO:1990726">
    <property type="term" value="C:Lsm1-7-Pat1 complex"/>
    <property type="evidence" value="ECO:0007669"/>
    <property type="project" value="TreeGrafter"/>
</dbReference>
<proteinExistence type="inferred from homology"/>
<comment type="subcellular location">
    <subcellularLocation>
        <location evidence="6">Cytoplasm</location>
    </subcellularLocation>
    <subcellularLocation>
        <location evidence="6">Cytoplasm</location>
        <location evidence="6">P-body</location>
    </subcellularLocation>
</comment>
<keyword evidence="5 6" id="KW-0687">Ribonucleoprotein</keyword>
<evidence type="ECO:0000313" key="8">
    <source>
        <dbReference type="EMBL" id="VDK40594.1"/>
    </source>
</evidence>
<dbReference type="OrthoDB" id="422364at2759"/>
<dbReference type="InterPro" id="IPR010920">
    <property type="entry name" value="LSM_dom_sf"/>
</dbReference>
<dbReference type="Pfam" id="PF01423">
    <property type="entry name" value="LSM"/>
    <property type="match status" value="1"/>
</dbReference>
<dbReference type="EMBL" id="UYRT01006471">
    <property type="protein sequence ID" value="VDK40594.1"/>
    <property type="molecule type" value="Genomic_DNA"/>
</dbReference>
<protein>
    <recommendedName>
        <fullName evidence="6">U6 snRNA-associated Sm-like protein LSm1</fullName>
    </recommendedName>
</protein>
<dbReference type="GO" id="GO:0006397">
    <property type="term" value="P:mRNA processing"/>
    <property type="evidence" value="ECO:0007669"/>
    <property type="project" value="UniProtKB-UniRule"/>
</dbReference>
<dbReference type="PROSITE" id="PS52002">
    <property type="entry name" value="SM"/>
    <property type="match status" value="1"/>
</dbReference>
<comment type="function">
    <text evidence="6">Probably involved with other LSm subunits in the general process of degradation of mRNAs.</text>
</comment>
<reference evidence="8 9" key="2">
    <citation type="submission" date="2018-11" db="EMBL/GenBank/DDBJ databases">
        <authorList>
            <consortium name="Pathogen Informatics"/>
        </authorList>
    </citation>
    <scope>NUCLEOTIDE SEQUENCE [LARGE SCALE GENOMIC DNA]</scope>
</reference>
<dbReference type="InterPro" id="IPR044642">
    <property type="entry name" value="PTHR15588"/>
</dbReference>
<dbReference type="GO" id="GO:0000290">
    <property type="term" value="P:deadenylation-dependent decapping of nuclear-transcribed mRNA"/>
    <property type="evidence" value="ECO:0007669"/>
    <property type="project" value="TreeGrafter"/>
</dbReference>
<evidence type="ECO:0000256" key="2">
    <source>
        <dbReference type="ARBA" id="ARBA00022490"/>
    </source>
</evidence>
<keyword evidence="9" id="KW-1185">Reference proteome</keyword>
<dbReference type="InterPro" id="IPR034104">
    <property type="entry name" value="Lsm1"/>
</dbReference>
<dbReference type="InterPro" id="IPR001163">
    <property type="entry name" value="Sm_dom_euk/arc"/>
</dbReference>
<evidence type="ECO:0000313" key="9">
    <source>
        <dbReference type="Proteomes" id="UP000271098"/>
    </source>
</evidence>
<dbReference type="GO" id="GO:0003729">
    <property type="term" value="F:mRNA binding"/>
    <property type="evidence" value="ECO:0007669"/>
    <property type="project" value="TreeGrafter"/>
</dbReference>
<evidence type="ECO:0000256" key="1">
    <source>
        <dbReference type="ARBA" id="ARBA00006850"/>
    </source>
</evidence>
<evidence type="ECO:0000259" key="7">
    <source>
        <dbReference type="PROSITE" id="PS52002"/>
    </source>
</evidence>
<dbReference type="InterPro" id="IPR047575">
    <property type="entry name" value="Sm"/>
</dbReference>
<organism evidence="10">
    <name type="scientific">Gongylonema pulchrum</name>
    <dbReference type="NCBI Taxonomy" id="637853"/>
    <lineage>
        <taxon>Eukaryota</taxon>
        <taxon>Metazoa</taxon>
        <taxon>Ecdysozoa</taxon>
        <taxon>Nematoda</taxon>
        <taxon>Chromadorea</taxon>
        <taxon>Rhabditida</taxon>
        <taxon>Spirurina</taxon>
        <taxon>Spiruromorpha</taxon>
        <taxon>Spiruroidea</taxon>
        <taxon>Gongylonematidae</taxon>
        <taxon>Gongylonema</taxon>
    </lineage>
</organism>
<dbReference type="CDD" id="cd01728">
    <property type="entry name" value="LSm1"/>
    <property type="match status" value="1"/>
</dbReference>
<accession>A0A183D4R0</accession>
<evidence type="ECO:0000256" key="5">
    <source>
        <dbReference type="ARBA" id="ARBA00023274"/>
    </source>
</evidence>
<dbReference type="WBParaSite" id="GPUH_0000370801-mRNA-1">
    <property type="protein sequence ID" value="GPUH_0000370801-mRNA-1"/>
    <property type="gene ID" value="GPUH_0000370801"/>
</dbReference>
<sequence length="120" mass="13737">MDIPDPYLPGAISLLDQLDKKILVILRDGRTLIGYLRTIDQFANLVLHEALERIHVDKMYGDIQRGIFVIRGENVVLAGEIDEEKEKTTEKKQLEETRNRILKGSGRVPAARTDIFYDET</sequence>
<keyword evidence="2 6" id="KW-0963">Cytoplasm</keyword>
<reference evidence="10" key="1">
    <citation type="submission" date="2016-06" db="UniProtKB">
        <authorList>
            <consortium name="WormBaseParasite"/>
        </authorList>
    </citation>
    <scope>IDENTIFICATION</scope>
</reference>
<comment type="similarity">
    <text evidence="1 6">Belongs to the snRNP Sm proteins family.</text>
</comment>
<dbReference type="SUPFAM" id="SSF50182">
    <property type="entry name" value="Sm-like ribonucleoproteins"/>
    <property type="match status" value="1"/>
</dbReference>
<dbReference type="PANTHER" id="PTHR15588:SF8">
    <property type="entry name" value="U6 SNRNA-ASSOCIATED SM-LIKE PROTEIN LSM1"/>
    <property type="match status" value="1"/>
</dbReference>
<keyword evidence="4 6" id="KW-0694">RNA-binding</keyword>
<dbReference type="AlphaFoldDB" id="A0A183D4R0"/>
<feature type="domain" description="Sm" evidence="7">
    <location>
        <begin position="9"/>
        <end position="84"/>
    </location>
</feature>
<evidence type="ECO:0000256" key="6">
    <source>
        <dbReference type="RuleBase" id="RU365047"/>
    </source>
</evidence>
<dbReference type="GO" id="GO:0000932">
    <property type="term" value="C:P-body"/>
    <property type="evidence" value="ECO:0007669"/>
    <property type="project" value="UniProtKB-SubCell"/>
</dbReference>
<dbReference type="SMART" id="SM00651">
    <property type="entry name" value="Sm"/>
    <property type="match status" value="1"/>
</dbReference>